<gene>
    <name evidence="3" type="ORF">DENIS_4100</name>
</gene>
<name>A0A401G1M4_9BACT</name>
<evidence type="ECO:0000313" key="4">
    <source>
        <dbReference type="Proteomes" id="UP000288096"/>
    </source>
</evidence>
<accession>A0A401G1M4</accession>
<dbReference type="AlphaFoldDB" id="A0A401G1M4"/>
<comment type="caution">
    <text evidence="3">The sequence shown here is derived from an EMBL/GenBank/DDBJ whole genome shotgun (WGS) entry which is preliminary data.</text>
</comment>
<keyword evidence="4" id="KW-1185">Reference proteome</keyword>
<organism evidence="3 4">
    <name type="scientific">Desulfonema ishimotonii</name>
    <dbReference type="NCBI Taxonomy" id="45657"/>
    <lineage>
        <taxon>Bacteria</taxon>
        <taxon>Pseudomonadati</taxon>
        <taxon>Thermodesulfobacteriota</taxon>
        <taxon>Desulfobacteria</taxon>
        <taxon>Desulfobacterales</taxon>
        <taxon>Desulfococcaceae</taxon>
        <taxon>Desulfonema</taxon>
    </lineage>
</organism>
<evidence type="ECO:0000256" key="2">
    <source>
        <dbReference type="SAM" id="SignalP"/>
    </source>
</evidence>
<evidence type="ECO:0000256" key="1">
    <source>
        <dbReference type="SAM" id="Phobius"/>
    </source>
</evidence>
<keyword evidence="1" id="KW-0472">Membrane</keyword>
<proteinExistence type="predicted"/>
<protein>
    <submittedName>
        <fullName evidence="3">Uncharacterized protein</fullName>
    </submittedName>
</protein>
<dbReference type="EMBL" id="BEXT01000001">
    <property type="protein sequence ID" value="GBC63111.1"/>
    <property type="molecule type" value="Genomic_DNA"/>
</dbReference>
<keyword evidence="1" id="KW-0812">Transmembrane</keyword>
<feature type="chain" id="PRO_5019051264" evidence="2">
    <location>
        <begin position="25"/>
        <end position="61"/>
    </location>
</feature>
<reference evidence="4" key="1">
    <citation type="submission" date="2017-11" db="EMBL/GenBank/DDBJ databases">
        <authorList>
            <person name="Watanabe M."/>
            <person name="Kojima H."/>
        </authorList>
    </citation>
    <scope>NUCLEOTIDE SEQUENCE [LARGE SCALE GENOMIC DNA]</scope>
    <source>
        <strain evidence="4">Tokyo 01</strain>
    </source>
</reference>
<keyword evidence="1" id="KW-1133">Transmembrane helix</keyword>
<feature type="transmembrane region" description="Helical" evidence="1">
    <location>
        <begin position="33"/>
        <end position="53"/>
    </location>
</feature>
<dbReference type="RefSeq" id="WP_124330229.1">
    <property type="nucleotide sequence ID" value="NZ_BEXT01000001.1"/>
</dbReference>
<evidence type="ECO:0000313" key="3">
    <source>
        <dbReference type="EMBL" id="GBC63111.1"/>
    </source>
</evidence>
<sequence length="61" mass="6605">MNRIFKVITLFIIFSVMISSAAAAAFTDTQPVFSEAASLIMLGIGLISLGCFMRDNFNIGK</sequence>
<feature type="signal peptide" evidence="2">
    <location>
        <begin position="1"/>
        <end position="24"/>
    </location>
</feature>
<reference evidence="4" key="2">
    <citation type="submission" date="2019-01" db="EMBL/GenBank/DDBJ databases">
        <title>Genome sequence of Desulfonema ishimotonii strain Tokyo 01.</title>
        <authorList>
            <person name="Fukui M."/>
        </authorList>
    </citation>
    <scope>NUCLEOTIDE SEQUENCE [LARGE SCALE GENOMIC DNA]</scope>
    <source>
        <strain evidence="4">Tokyo 01</strain>
    </source>
</reference>
<dbReference type="Proteomes" id="UP000288096">
    <property type="component" value="Unassembled WGS sequence"/>
</dbReference>
<keyword evidence="2" id="KW-0732">Signal</keyword>